<name>A0A174MSF0_9ACTN</name>
<reference evidence="2 3" key="1">
    <citation type="submission" date="2015-09" db="EMBL/GenBank/DDBJ databases">
        <authorList>
            <consortium name="Pathogen Informatics"/>
        </authorList>
    </citation>
    <scope>NUCLEOTIDE SEQUENCE [LARGE SCALE GENOMIC DNA]</scope>
    <source>
        <strain evidence="2 3">2789STDY5834902</strain>
    </source>
</reference>
<dbReference type="PANTHER" id="PTHR35004:SF8">
    <property type="entry name" value="TRANSPOSASE RV3428C-RELATED"/>
    <property type="match status" value="1"/>
</dbReference>
<dbReference type="NCBIfam" id="NF033546">
    <property type="entry name" value="transpos_IS21"/>
    <property type="match status" value="1"/>
</dbReference>
<accession>A0A174MSF0</accession>
<gene>
    <name evidence="2" type="ORF">ERS852514_01812</name>
</gene>
<organism evidence="2 3">
    <name type="scientific">Collinsella aerofaciens</name>
    <dbReference type="NCBI Taxonomy" id="74426"/>
    <lineage>
        <taxon>Bacteria</taxon>
        <taxon>Bacillati</taxon>
        <taxon>Actinomycetota</taxon>
        <taxon>Coriobacteriia</taxon>
        <taxon>Coriobacteriales</taxon>
        <taxon>Coriobacteriaceae</taxon>
        <taxon>Collinsella</taxon>
    </lineage>
</organism>
<dbReference type="Proteomes" id="UP000095454">
    <property type="component" value="Unassembled WGS sequence"/>
</dbReference>
<feature type="region of interest" description="Disordered" evidence="1">
    <location>
        <begin position="247"/>
        <end position="268"/>
    </location>
</feature>
<feature type="compositionally biased region" description="Basic residues" evidence="1">
    <location>
        <begin position="247"/>
        <end position="262"/>
    </location>
</feature>
<dbReference type="RefSeq" id="WP_055252549.1">
    <property type="nucleotide sequence ID" value="NZ_CABIXX010000045.1"/>
</dbReference>
<evidence type="ECO:0000313" key="2">
    <source>
        <dbReference type="EMBL" id="CUP36655.1"/>
    </source>
</evidence>
<sequence length="268" mass="29885">MARRIPAREVPRLRSSNLSLNAIAAALHASKASVSVVLRAAAEHDVAWEEAERMSAGEVYARLFPEREQPGPVYPDPDWDAVHAELAKVGVTLRLLHGEYREECAARGEAATSYDRFCKRYRQFTVSRNVVSWVGRKAGRNMEVDWSGPTMSLVDPATGVVSKVYLFVARLPFSRYSYVEPALDMKQDTWLRCHVHAFEFLGGATPCIAPDNLKTGVTAHPREGEVVLNAAYEDLAAHYGSAVMPARVRRPRDKATRRRRPPRSATSL</sequence>
<protein>
    <submittedName>
        <fullName evidence="2">Transposase and inactivated derivatives</fullName>
    </submittedName>
</protein>
<evidence type="ECO:0000256" key="1">
    <source>
        <dbReference type="SAM" id="MobiDB-lite"/>
    </source>
</evidence>
<proteinExistence type="predicted"/>
<evidence type="ECO:0000313" key="3">
    <source>
        <dbReference type="Proteomes" id="UP000095454"/>
    </source>
</evidence>
<dbReference type="EMBL" id="CZAQ01000045">
    <property type="protein sequence ID" value="CUP36655.1"/>
    <property type="molecule type" value="Genomic_DNA"/>
</dbReference>
<dbReference type="AlphaFoldDB" id="A0A174MSF0"/>
<dbReference type="PANTHER" id="PTHR35004">
    <property type="entry name" value="TRANSPOSASE RV3428C-RELATED"/>
    <property type="match status" value="1"/>
</dbReference>